<dbReference type="SUPFAM" id="SSF90123">
    <property type="entry name" value="ABC transporter transmembrane region"/>
    <property type="match status" value="1"/>
</dbReference>
<dbReference type="EMBL" id="JBFPJR010000022">
    <property type="protein sequence ID" value="MEX0428532.1"/>
    <property type="molecule type" value="Genomic_DNA"/>
</dbReference>
<feature type="domain" description="ABC transmembrane type-1" evidence="9">
    <location>
        <begin position="20"/>
        <end position="282"/>
    </location>
</feature>
<dbReference type="Gene3D" id="3.40.50.300">
    <property type="entry name" value="P-loop containing nucleotide triphosphate hydrolases"/>
    <property type="match status" value="1"/>
</dbReference>
<keyword evidence="4 10" id="KW-0067">ATP-binding</keyword>
<dbReference type="SMART" id="SM00382">
    <property type="entry name" value="AAA"/>
    <property type="match status" value="1"/>
</dbReference>
<evidence type="ECO:0000313" key="11">
    <source>
        <dbReference type="Proteomes" id="UP001556631"/>
    </source>
</evidence>
<evidence type="ECO:0000256" key="7">
    <source>
        <dbReference type="SAM" id="Phobius"/>
    </source>
</evidence>
<dbReference type="InterPro" id="IPR011527">
    <property type="entry name" value="ABC1_TM_dom"/>
</dbReference>
<dbReference type="InterPro" id="IPR017871">
    <property type="entry name" value="ABC_transporter-like_CS"/>
</dbReference>
<proteinExistence type="predicted"/>
<evidence type="ECO:0000313" key="10">
    <source>
        <dbReference type="EMBL" id="MEX0428532.1"/>
    </source>
</evidence>
<name>A0ABV3T022_9ACTN</name>
<dbReference type="InterPro" id="IPR039421">
    <property type="entry name" value="Type_1_exporter"/>
</dbReference>
<evidence type="ECO:0000256" key="1">
    <source>
        <dbReference type="ARBA" id="ARBA00004651"/>
    </source>
</evidence>
<dbReference type="PROSITE" id="PS50893">
    <property type="entry name" value="ABC_TRANSPORTER_2"/>
    <property type="match status" value="1"/>
</dbReference>
<dbReference type="InterPro" id="IPR003593">
    <property type="entry name" value="AAA+_ATPase"/>
</dbReference>
<dbReference type="Proteomes" id="UP001556631">
    <property type="component" value="Unassembled WGS sequence"/>
</dbReference>
<feature type="transmembrane region" description="Helical" evidence="7">
    <location>
        <begin position="248"/>
        <end position="269"/>
    </location>
</feature>
<feature type="transmembrane region" description="Helical" evidence="7">
    <location>
        <begin position="161"/>
        <end position="181"/>
    </location>
</feature>
<protein>
    <submittedName>
        <fullName evidence="10">ATP-binding cassette domain-containing protein</fullName>
    </submittedName>
</protein>
<accession>A0ABV3T022</accession>
<feature type="transmembrane region" description="Helical" evidence="7">
    <location>
        <begin position="134"/>
        <end position="155"/>
    </location>
</feature>
<dbReference type="Gene3D" id="1.20.1560.10">
    <property type="entry name" value="ABC transporter type 1, transmembrane domain"/>
    <property type="match status" value="1"/>
</dbReference>
<dbReference type="RefSeq" id="WP_367994503.1">
    <property type="nucleotide sequence ID" value="NZ_JBFPJR010000022.1"/>
</dbReference>
<keyword evidence="5 7" id="KW-1133">Transmembrane helix</keyword>
<keyword evidence="2 7" id="KW-0812">Transmembrane</keyword>
<dbReference type="Pfam" id="PF00005">
    <property type="entry name" value="ABC_tran"/>
    <property type="match status" value="1"/>
</dbReference>
<evidence type="ECO:0000256" key="3">
    <source>
        <dbReference type="ARBA" id="ARBA00022741"/>
    </source>
</evidence>
<reference evidence="10 11" key="1">
    <citation type="submission" date="2024-07" db="EMBL/GenBank/DDBJ databases">
        <authorList>
            <person name="Lee S."/>
            <person name="Kang M."/>
        </authorList>
    </citation>
    <scope>NUCLEOTIDE SEQUENCE [LARGE SCALE GENOMIC DNA]</scope>
    <source>
        <strain evidence="10 11">DS6</strain>
    </source>
</reference>
<evidence type="ECO:0000256" key="2">
    <source>
        <dbReference type="ARBA" id="ARBA00022692"/>
    </source>
</evidence>
<organism evidence="10 11">
    <name type="scientific">Nocardioides eburneus</name>
    <dbReference type="NCBI Taxonomy" id="3231482"/>
    <lineage>
        <taxon>Bacteria</taxon>
        <taxon>Bacillati</taxon>
        <taxon>Actinomycetota</taxon>
        <taxon>Actinomycetes</taxon>
        <taxon>Propionibacteriales</taxon>
        <taxon>Nocardioidaceae</taxon>
        <taxon>Nocardioides</taxon>
    </lineage>
</organism>
<feature type="domain" description="ABC transporter" evidence="8">
    <location>
        <begin position="306"/>
        <end position="531"/>
    </location>
</feature>
<evidence type="ECO:0000259" key="8">
    <source>
        <dbReference type="PROSITE" id="PS50893"/>
    </source>
</evidence>
<keyword evidence="3" id="KW-0547">Nucleotide-binding</keyword>
<feature type="transmembrane region" description="Helical" evidence="7">
    <location>
        <begin position="41"/>
        <end position="62"/>
    </location>
</feature>
<dbReference type="PROSITE" id="PS50929">
    <property type="entry name" value="ABC_TM1F"/>
    <property type="match status" value="1"/>
</dbReference>
<comment type="caution">
    <text evidence="10">The sequence shown here is derived from an EMBL/GenBank/DDBJ whole genome shotgun (WGS) entry which is preliminary data.</text>
</comment>
<dbReference type="InterPro" id="IPR036640">
    <property type="entry name" value="ABC1_TM_sf"/>
</dbReference>
<dbReference type="PANTHER" id="PTHR24221">
    <property type="entry name" value="ATP-BINDING CASSETTE SUB-FAMILY B"/>
    <property type="match status" value="1"/>
</dbReference>
<comment type="subcellular location">
    <subcellularLocation>
        <location evidence="1">Cell membrane</location>
        <topology evidence="1">Multi-pass membrane protein</topology>
    </subcellularLocation>
</comment>
<evidence type="ECO:0000256" key="6">
    <source>
        <dbReference type="ARBA" id="ARBA00023136"/>
    </source>
</evidence>
<sequence>MTPLCRALRLLAGRPLLVLAAGFALVVLAEASSLGLLALSGWFIASCYLAGAALLPGFSYLAPSGGVRSFALARIVLRYVASLITHDATLRWLARLRVRLFRDAADAGAERLRRLGSAEILDRALADSDTVDRVLLAAVVPAALAAVALPAAAAVTATVSGTAAVVLVVIGLGTLVATVAVGRHSASLGLAATRGRAQAAVVGAVDAWEELAGLGAVETVRSSAVESLTGLTRAEELTDRATGRAATIADLGAGIAALGVLAACVAGGAPLAPSVLVVLLAAGAVELLGALPDAGVAWRTAAEAAARLDDLTGPALVSSVTERLALPAGPAIGIRTVPRAPGAEPIRLDLTLPAGSLTLVRGPSGSGKTTLLRVLAGELAEGSIDLAGQPPAAYAPGRIVLVSHDDHVFTGSVLGNLRLADPSLDDAAAEALLAQFGLDSIPLTTRVGTGARDLSGGEARRLTLARAVAAAPAVLLLDEPTEGLDPATADQALRACRRLLPDATIVAVVHDRTSGTTTVADLDLVWPPARR</sequence>
<evidence type="ECO:0000256" key="5">
    <source>
        <dbReference type="ARBA" id="ARBA00022989"/>
    </source>
</evidence>
<evidence type="ECO:0000259" key="9">
    <source>
        <dbReference type="PROSITE" id="PS50929"/>
    </source>
</evidence>
<dbReference type="InterPro" id="IPR027417">
    <property type="entry name" value="P-loop_NTPase"/>
</dbReference>
<evidence type="ECO:0000256" key="4">
    <source>
        <dbReference type="ARBA" id="ARBA00022840"/>
    </source>
</evidence>
<gene>
    <name evidence="10" type="ORF">AB3X52_12950</name>
</gene>
<dbReference type="PANTHER" id="PTHR24221:SF654">
    <property type="entry name" value="ATP-BINDING CASSETTE SUB-FAMILY B MEMBER 6"/>
    <property type="match status" value="1"/>
</dbReference>
<dbReference type="InterPro" id="IPR003439">
    <property type="entry name" value="ABC_transporter-like_ATP-bd"/>
</dbReference>
<dbReference type="SUPFAM" id="SSF52540">
    <property type="entry name" value="P-loop containing nucleoside triphosphate hydrolases"/>
    <property type="match status" value="1"/>
</dbReference>
<keyword evidence="11" id="KW-1185">Reference proteome</keyword>
<dbReference type="PROSITE" id="PS00211">
    <property type="entry name" value="ABC_TRANSPORTER_1"/>
    <property type="match status" value="1"/>
</dbReference>
<dbReference type="GO" id="GO:0005524">
    <property type="term" value="F:ATP binding"/>
    <property type="evidence" value="ECO:0007669"/>
    <property type="project" value="UniProtKB-KW"/>
</dbReference>
<keyword evidence="6 7" id="KW-0472">Membrane</keyword>